<keyword evidence="1" id="KW-0175">Coiled coil</keyword>
<dbReference type="OrthoDB" id="10388451at2759"/>
<comment type="caution">
    <text evidence="3">The sequence shown here is derived from an EMBL/GenBank/DDBJ whole genome shotgun (WGS) entry which is preliminary data.</text>
</comment>
<dbReference type="Proteomes" id="UP000828251">
    <property type="component" value="Unassembled WGS sequence"/>
</dbReference>
<keyword evidence="4" id="KW-1185">Reference proteome</keyword>
<evidence type="ECO:0000313" key="3">
    <source>
        <dbReference type="EMBL" id="KAH1131705.1"/>
    </source>
</evidence>
<feature type="region of interest" description="Disordered" evidence="2">
    <location>
        <begin position="41"/>
        <end position="69"/>
    </location>
</feature>
<feature type="coiled-coil region" evidence="1">
    <location>
        <begin position="108"/>
        <end position="135"/>
    </location>
</feature>
<dbReference type="EMBL" id="JAIQCV010000001">
    <property type="protein sequence ID" value="KAH1131705.1"/>
    <property type="molecule type" value="Genomic_DNA"/>
</dbReference>
<accession>A0A9D3WND9</accession>
<proteinExistence type="predicted"/>
<reference evidence="3 4" key="1">
    <citation type="journal article" date="2021" name="Plant Biotechnol. J.">
        <title>Multi-omics assisted identification of the key and species-specific regulatory components of drought-tolerant mechanisms in Gossypium stocksii.</title>
        <authorList>
            <person name="Yu D."/>
            <person name="Ke L."/>
            <person name="Zhang D."/>
            <person name="Wu Y."/>
            <person name="Sun Y."/>
            <person name="Mei J."/>
            <person name="Sun J."/>
            <person name="Sun Y."/>
        </authorList>
    </citation>
    <scope>NUCLEOTIDE SEQUENCE [LARGE SCALE GENOMIC DNA]</scope>
    <source>
        <strain evidence="4">cv. E1</strain>
        <tissue evidence="3">Leaf</tissue>
    </source>
</reference>
<sequence length="162" mass="18463">MESEYIMEKANATVKDLLKEVSISFPASRKWVNKKRKATLSELSTGGEQHREGATSSAKDLTTEAKDEAKLSRKRIRKLHLKPTKKPSIFEVQIKRLHEEVQALKGQLGEKDKLVEEKNNKLKNFRAELSKEKESRASDKASLTLAQVKLLDSFRDQLLFAL</sequence>
<evidence type="ECO:0000256" key="1">
    <source>
        <dbReference type="SAM" id="Coils"/>
    </source>
</evidence>
<organism evidence="3 4">
    <name type="scientific">Gossypium stocksii</name>
    <dbReference type="NCBI Taxonomy" id="47602"/>
    <lineage>
        <taxon>Eukaryota</taxon>
        <taxon>Viridiplantae</taxon>
        <taxon>Streptophyta</taxon>
        <taxon>Embryophyta</taxon>
        <taxon>Tracheophyta</taxon>
        <taxon>Spermatophyta</taxon>
        <taxon>Magnoliopsida</taxon>
        <taxon>eudicotyledons</taxon>
        <taxon>Gunneridae</taxon>
        <taxon>Pentapetalae</taxon>
        <taxon>rosids</taxon>
        <taxon>malvids</taxon>
        <taxon>Malvales</taxon>
        <taxon>Malvaceae</taxon>
        <taxon>Malvoideae</taxon>
        <taxon>Gossypium</taxon>
    </lineage>
</organism>
<name>A0A9D3WND9_9ROSI</name>
<protein>
    <submittedName>
        <fullName evidence="3">Uncharacterized protein</fullName>
    </submittedName>
</protein>
<evidence type="ECO:0000256" key="2">
    <source>
        <dbReference type="SAM" id="MobiDB-lite"/>
    </source>
</evidence>
<gene>
    <name evidence="3" type="ORF">J1N35_003083</name>
</gene>
<evidence type="ECO:0000313" key="4">
    <source>
        <dbReference type="Proteomes" id="UP000828251"/>
    </source>
</evidence>
<dbReference type="AlphaFoldDB" id="A0A9D3WND9"/>